<keyword evidence="1" id="KW-0472">Membrane</keyword>
<reference evidence="2" key="1">
    <citation type="submission" date="2023-01" db="EMBL/GenBank/DDBJ databases">
        <authorList>
            <person name="Piombo E."/>
        </authorList>
    </citation>
    <scope>NUCLEOTIDE SEQUENCE</scope>
</reference>
<accession>A0AA35MHY0</accession>
<feature type="transmembrane region" description="Helical" evidence="1">
    <location>
        <begin position="516"/>
        <end position="539"/>
    </location>
</feature>
<sequence>VLSAGKHDNASKNTKKCKRTWPHGYFDGTVGMADAIHRPTRVVWTPWVIFGVLQRNHGQNTEASSTGHPRFSNTECVVISQLKWTWQRTPRLVRHLSHIYQASRGFWGSILLPARLRAWFSYSYIGCLLVLLSIGIGPFSQQAVGTRVCNKLVPNAQAKLPYTYSGIPTSRVGAGNYITKPGFASAVIGASTGAINVNPSTLLEGCSTGNCSFPSIVGDVSLSTMGICLKCIDTTRYIREWTVNKTTIVRLPELANFTDGTTARSNFFSVKQYSIEWARGDFSEDFISVLAASVDNHTFLAATSDSCEYKNDTSRISKCVPPGSNVIANVFAGTCSFYWYMRHHKVDVEQGTLSERLVAESPGFFTEPSLELYRDVSFWKPTCKLKGPVPEQRDIPTSANCTVMTSSLGRPALENTLAALDGNCNYRGNVPVETIRQRWENNYCDPWSLTGLLNGGSMSYTSTVNTAARIATALTNRRREIAVQRNFLVDEFNPVAEPGGYIYGEVIQTAVCTEFLWRWLLGSALILLVTFAFLMYSVVRSVVRRNLEPLWKSSLLPALYLNPGSKSLASEDSNVELEKTANGDTMALTKTSENTWELLKEEDHGDGSRRGTKYEIVMDWSKREP</sequence>
<proteinExistence type="predicted"/>
<keyword evidence="1" id="KW-1133">Transmembrane helix</keyword>
<dbReference type="PANTHER" id="PTHR35394">
    <property type="entry name" value="DUF3176 DOMAIN-CONTAINING PROTEIN"/>
    <property type="match status" value="1"/>
</dbReference>
<dbReference type="EMBL" id="CABFNP030001291">
    <property type="protein sequence ID" value="CAI6097406.1"/>
    <property type="molecule type" value="Genomic_DNA"/>
</dbReference>
<comment type="caution">
    <text evidence="2">The sequence shown here is derived from an EMBL/GenBank/DDBJ whole genome shotgun (WGS) entry which is preliminary data.</text>
</comment>
<dbReference type="InterPro" id="IPR021514">
    <property type="entry name" value="DUF3176"/>
</dbReference>
<dbReference type="PANTHER" id="PTHR35394:SF5">
    <property type="entry name" value="DUF3176 DOMAIN-CONTAINING PROTEIN"/>
    <property type="match status" value="1"/>
</dbReference>
<evidence type="ECO:0000256" key="1">
    <source>
        <dbReference type="SAM" id="Phobius"/>
    </source>
</evidence>
<evidence type="ECO:0000313" key="2">
    <source>
        <dbReference type="EMBL" id="CAI6097406.1"/>
    </source>
</evidence>
<organism evidence="2 3">
    <name type="scientific">Clonostachys chloroleuca</name>
    <dbReference type="NCBI Taxonomy" id="1926264"/>
    <lineage>
        <taxon>Eukaryota</taxon>
        <taxon>Fungi</taxon>
        <taxon>Dikarya</taxon>
        <taxon>Ascomycota</taxon>
        <taxon>Pezizomycotina</taxon>
        <taxon>Sordariomycetes</taxon>
        <taxon>Hypocreomycetidae</taxon>
        <taxon>Hypocreales</taxon>
        <taxon>Bionectriaceae</taxon>
        <taxon>Clonostachys</taxon>
    </lineage>
</organism>
<name>A0AA35MHY0_9HYPO</name>
<dbReference type="Pfam" id="PF11374">
    <property type="entry name" value="DUF3176"/>
    <property type="match status" value="1"/>
</dbReference>
<keyword evidence="3" id="KW-1185">Reference proteome</keyword>
<keyword evidence="1" id="KW-0812">Transmembrane</keyword>
<feature type="non-terminal residue" evidence="2">
    <location>
        <position position="625"/>
    </location>
</feature>
<feature type="non-terminal residue" evidence="2">
    <location>
        <position position="1"/>
    </location>
</feature>
<dbReference type="Proteomes" id="UP001160390">
    <property type="component" value="Unassembled WGS sequence"/>
</dbReference>
<gene>
    <name evidence="2" type="ORF">CCHLO57077_00014493</name>
</gene>
<dbReference type="AlphaFoldDB" id="A0AA35MHY0"/>
<evidence type="ECO:0000313" key="3">
    <source>
        <dbReference type="Proteomes" id="UP001160390"/>
    </source>
</evidence>
<protein>
    <submittedName>
        <fullName evidence="2">Uncharacterized protein</fullName>
    </submittedName>
</protein>